<gene>
    <name evidence="3" type="ORF">DYU11_23705</name>
</gene>
<proteinExistence type="predicted"/>
<organism evidence="3 4">
    <name type="scientific">Fibrisoma montanum</name>
    <dbReference type="NCBI Taxonomy" id="2305895"/>
    <lineage>
        <taxon>Bacteria</taxon>
        <taxon>Pseudomonadati</taxon>
        <taxon>Bacteroidota</taxon>
        <taxon>Cytophagia</taxon>
        <taxon>Cytophagales</taxon>
        <taxon>Spirosomataceae</taxon>
        <taxon>Fibrisoma</taxon>
    </lineage>
</organism>
<feature type="domain" description="DUF4136" evidence="2">
    <location>
        <begin position="24"/>
        <end position="177"/>
    </location>
</feature>
<reference evidence="3 4" key="1">
    <citation type="submission" date="2018-08" db="EMBL/GenBank/DDBJ databases">
        <title>Fibrisoma montanum sp. nov., isolated from Danxia mountain soil.</title>
        <authorList>
            <person name="Huang Y."/>
        </authorList>
    </citation>
    <scope>NUCLEOTIDE SEQUENCE [LARGE SCALE GENOMIC DNA]</scope>
    <source>
        <strain evidence="3 4">HYT19</strain>
    </source>
</reference>
<evidence type="ECO:0000259" key="2">
    <source>
        <dbReference type="Pfam" id="PF13590"/>
    </source>
</evidence>
<feature type="signal peptide" evidence="1">
    <location>
        <begin position="1"/>
        <end position="18"/>
    </location>
</feature>
<evidence type="ECO:0000313" key="4">
    <source>
        <dbReference type="Proteomes" id="UP000283523"/>
    </source>
</evidence>
<keyword evidence="1" id="KW-0732">Signal</keyword>
<feature type="chain" id="PRO_5019197341" evidence="1">
    <location>
        <begin position="19"/>
        <end position="187"/>
    </location>
</feature>
<dbReference type="InterPro" id="IPR025411">
    <property type="entry name" value="DUF4136"/>
</dbReference>
<dbReference type="AlphaFoldDB" id="A0A418M2Q9"/>
<protein>
    <submittedName>
        <fullName evidence="3">DUF4136 domain-containing protein</fullName>
    </submittedName>
</protein>
<dbReference type="OrthoDB" id="118896at2"/>
<evidence type="ECO:0000256" key="1">
    <source>
        <dbReference type="SAM" id="SignalP"/>
    </source>
</evidence>
<dbReference type="Gene3D" id="3.30.160.670">
    <property type="match status" value="1"/>
</dbReference>
<dbReference type="Pfam" id="PF13590">
    <property type="entry name" value="DUF4136"/>
    <property type="match status" value="1"/>
</dbReference>
<dbReference type="EMBL" id="QXED01000007">
    <property type="protein sequence ID" value="RIV19925.1"/>
    <property type="molecule type" value="Genomic_DNA"/>
</dbReference>
<sequence length="187" mass="21434">MKKLMWILALLPLQFAQAQNITVNADKKLNTDFTKYKTYAYASQVDSKLDEGFYFLNDLVLKKKVRDAVTFALDGRGYKYTRTNPDLLVNFRVFDKPATIKGFTGYGQRYWSNEEYRDPESATTFDVKAGTLLVSLLDMKTGQVVWQGFASGLMDGNVFNRKDDKIREAVSLIFDKYNTRADGLSQR</sequence>
<keyword evidence="4" id="KW-1185">Reference proteome</keyword>
<evidence type="ECO:0000313" key="3">
    <source>
        <dbReference type="EMBL" id="RIV19925.1"/>
    </source>
</evidence>
<accession>A0A418M2Q9</accession>
<dbReference type="RefSeq" id="WP_119670210.1">
    <property type="nucleotide sequence ID" value="NZ_QXED01000007.1"/>
</dbReference>
<comment type="caution">
    <text evidence="3">The sequence shown here is derived from an EMBL/GenBank/DDBJ whole genome shotgun (WGS) entry which is preliminary data.</text>
</comment>
<dbReference type="Proteomes" id="UP000283523">
    <property type="component" value="Unassembled WGS sequence"/>
</dbReference>
<name>A0A418M2Q9_9BACT</name>